<name>X6MMG3_RETFI</name>
<dbReference type="Proteomes" id="UP000023152">
    <property type="component" value="Unassembled WGS sequence"/>
</dbReference>
<sequence length="364" mass="42456">MERLKTHAVARSLQNVDSEIKVKGEDGTFVSLLSLLKDCVSEIIESKYRTDKSVFIRWLSEVVVMCKHKVELARFLKDLRGDKELYGKVKEVISVSIYEKTCRGIPESQRFVNGEESRVAEFEEKEGSKEEESTTEIRKCAEERNARIKDHINKTVVYSPMQRGHYNICDFELLIESVLILNHCRNDDNDDDEKSFDCCLLFHLLYLFTLNLNPRNIPMKLMEVHHCVHHLKDAMQNEQRLLCNGNQWRLNKAAKLSFLLHQHVATYFYHVVHSQVIPMSLWFSVLCVHPYRQLIFDRIVFLSICYQIPFHTSTAFYSAPLLPSTRASALLAKLCFLCKRFYQPNSMSCLERFIKDTVATSFIK</sequence>
<proteinExistence type="predicted"/>
<evidence type="ECO:0000313" key="2">
    <source>
        <dbReference type="Proteomes" id="UP000023152"/>
    </source>
</evidence>
<accession>X6MMG3</accession>
<protein>
    <submittedName>
        <fullName evidence="1">Uncharacterized protein</fullName>
    </submittedName>
</protein>
<organism evidence="1 2">
    <name type="scientific">Reticulomyxa filosa</name>
    <dbReference type="NCBI Taxonomy" id="46433"/>
    <lineage>
        <taxon>Eukaryota</taxon>
        <taxon>Sar</taxon>
        <taxon>Rhizaria</taxon>
        <taxon>Retaria</taxon>
        <taxon>Foraminifera</taxon>
        <taxon>Monothalamids</taxon>
        <taxon>Reticulomyxidae</taxon>
        <taxon>Reticulomyxa</taxon>
    </lineage>
</organism>
<keyword evidence="2" id="KW-1185">Reference proteome</keyword>
<feature type="non-terminal residue" evidence="1">
    <location>
        <position position="364"/>
    </location>
</feature>
<reference evidence="1 2" key="1">
    <citation type="journal article" date="2013" name="Curr. Biol.">
        <title>The Genome of the Foraminiferan Reticulomyxa filosa.</title>
        <authorList>
            <person name="Glockner G."/>
            <person name="Hulsmann N."/>
            <person name="Schleicher M."/>
            <person name="Noegel A.A."/>
            <person name="Eichinger L."/>
            <person name="Gallinger C."/>
            <person name="Pawlowski J."/>
            <person name="Sierra R."/>
            <person name="Euteneuer U."/>
            <person name="Pillet L."/>
            <person name="Moustafa A."/>
            <person name="Platzer M."/>
            <person name="Groth M."/>
            <person name="Szafranski K."/>
            <person name="Schliwa M."/>
        </authorList>
    </citation>
    <scope>NUCLEOTIDE SEQUENCE [LARGE SCALE GENOMIC DNA]</scope>
</reference>
<evidence type="ECO:0000313" key="1">
    <source>
        <dbReference type="EMBL" id="ETO14627.1"/>
    </source>
</evidence>
<gene>
    <name evidence="1" type="ORF">RFI_22739</name>
</gene>
<dbReference type="EMBL" id="ASPP01019904">
    <property type="protein sequence ID" value="ETO14627.1"/>
    <property type="molecule type" value="Genomic_DNA"/>
</dbReference>
<comment type="caution">
    <text evidence="1">The sequence shown here is derived from an EMBL/GenBank/DDBJ whole genome shotgun (WGS) entry which is preliminary data.</text>
</comment>
<dbReference type="AlphaFoldDB" id="X6MMG3"/>